<proteinExistence type="predicted"/>
<keyword evidence="2" id="KW-1185">Reference proteome</keyword>
<sequence length="113" mass="12549">MAIIGEFTRTETGFSGHIRTLVLDHQLVLIPLDTASADEASDYPAFRIHLADEGEPEVGAAWKRTGQGATGYNLVLDDPSFAQPIRAHLFSTDDDGRGWAVRWIRPKKQDEQD</sequence>
<gene>
    <name evidence="1" type="ORF">SAMN04487974_1174</name>
</gene>
<dbReference type="EMBL" id="FNCS01000017">
    <property type="protein sequence ID" value="SDH02543.1"/>
    <property type="molecule type" value="Genomic_DNA"/>
</dbReference>
<accession>A0A1G7Z1G9</accession>
<dbReference type="Proteomes" id="UP000199495">
    <property type="component" value="Unassembled WGS sequence"/>
</dbReference>
<evidence type="ECO:0000313" key="2">
    <source>
        <dbReference type="Proteomes" id="UP000199495"/>
    </source>
</evidence>
<organism evidence="1 2">
    <name type="scientific">Pelagibacterium luteolum</name>
    <dbReference type="NCBI Taxonomy" id="440168"/>
    <lineage>
        <taxon>Bacteria</taxon>
        <taxon>Pseudomonadati</taxon>
        <taxon>Pseudomonadota</taxon>
        <taxon>Alphaproteobacteria</taxon>
        <taxon>Hyphomicrobiales</taxon>
        <taxon>Devosiaceae</taxon>
        <taxon>Pelagibacterium</taxon>
    </lineage>
</organism>
<name>A0A1G7Z1G9_9HYPH</name>
<evidence type="ECO:0000313" key="1">
    <source>
        <dbReference type="EMBL" id="SDH02543.1"/>
    </source>
</evidence>
<dbReference type="OrthoDB" id="9811595at2"/>
<dbReference type="Pfam" id="PF05284">
    <property type="entry name" value="DUF736"/>
    <property type="match status" value="1"/>
</dbReference>
<protein>
    <submittedName>
        <fullName evidence="1">Uncharacterized conserved protein, DUF736 family</fullName>
    </submittedName>
</protein>
<reference evidence="1 2" key="1">
    <citation type="submission" date="2016-10" db="EMBL/GenBank/DDBJ databases">
        <authorList>
            <person name="de Groot N.N."/>
        </authorList>
    </citation>
    <scope>NUCLEOTIDE SEQUENCE [LARGE SCALE GENOMIC DNA]</scope>
    <source>
        <strain evidence="1 2">CGMCC 1.10267</strain>
    </source>
</reference>
<dbReference type="RefSeq" id="WP_090598386.1">
    <property type="nucleotide sequence ID" value="NZ_FNCS01000017.1"/>
</dbReference>
<dbReference type="AlphaFoldDB" id="A0A1G7Z1G9"/>
<dbReference type="STRING" id="440168.SAMN04487974_1174"/>
<dbReference type="InterPro" id="IPR007948">
    <property type="entry name" value="DUF736"/>
</dbReference>